<evidence type="ECO:0008006" key="3">
    <source>
        <dbReference type="Google" id="ProtNLM"/>
    </source>
</evidence>
<gene>
    <name evidence="1" type="ORF">SAMN05421881_10191</name>
</gene>
<dbReference type="Proteomes" id="UP000198640">
    <property type="component" value="Unassembled WGS sequence"/>
</dbReference>
<dbReference type="AlphaFoldDB" id="A0A1H3HBD0"/>
<proteinExistence type="predicted"/>
<dbReference type="STRING" id="44576.SAMN05421881_10191"/>
<evidence type="ECO:0000313" key="2">
    <source>
        <dbReference type="Proteomes" id="UP000198640"/>
    </source>
</evidence>
<reference evidence="1 2" key="1">
    <citation type="submission" date="2016-10" db="EMBL/GenBank/DDBJ databases">
        <authorList>
            <person name="de Groot N.N."/>
        </authorList>
    </citation>
    <scope>NUCLEOTIDE SEQUENCE [LARGE SCALE GENOMIC DNA]</scope>
    <source>
        <strain evidence="1 2">Nm1</strain>
    </source>
</reference>
<organism evidence="1 2">
    <name type="scientific">Nitrosomonas halophila</name>
    <dbReference type="NCBI Taxonomy" id="44576"/>
    <lineage>
        <taxon>Bacteria</taxon>
        <taxon>Pseudomonadati</taxon>
        <taxon>Pseudomonadota</taxon>
        <taxon>Betaproteobacteria</taxon>
        <taxon>Nitrosomonadales</taxon>
        <taxon>Nitrosomonadaceae</taxon>
        <taxon>Nitrosomonas</taxon>
    </lineage>
</organism>
<dbReference type="EMBL" id="FNOY01000019">
    <property type="protein sequence ID" value="SDY12178.1"/>
    <property type="molecule type" value="Genomic_DNA"/>
</dbReference>
<feature type="non-terminal residue" evidence="1">
    <location>
        <position position="241"/>
    </location>
</feature>
<keyword evidence="2" id="KW-1185">Reference proteome</keyword>
<evidence type="ECO:0000313" key="1">
    <source>
        <dbReference type="EMBL" id="SDY12178.1"/>
    </source>
</evidence>
<protein>
    <recommendedName>
        <fullName evidence="3">Transposase, IS5 family</fullName>
    </recommendedName>
</protein>
<sequence>MRIVQNAQMKLGEIDISEIKFDLRSRDDIPKILRGLQHLYINVPLREAVFALLESDIAPEVNKRNGRPGMTLWNILVCGVLRLDLNIDYDRLYELVNQHRTLRQMLGHSLYDEKAYAYQTLVDNVGLLTPELLDKLNQLIVEGGHALIKKGGAVLRGRCDSFVVETNVHFPTDISLLWDAMRKAITLTAQWSESQQFSDWRQYRHNLRQLKQKLRHAQQSKRSRTQAKQNPAGIIQAHRIY</sequence>
<accession>A0A1H3HBD0</accession>
<name>A0A1H3HBD0_9PROT</name>